<dbReference type="SUPFAM" id="SSF64182">
    <property type="entry name" value="DHH phosphoesterases"/>
    <property type="match status" value="1"/>
</dbReference>
<evidence type="ECO:0000313" key="1">
    <source>
        <dbReference type="EMBL" id="GAV20163.1"/>
    </source>
</evidence>
<dbReference type="InterPro" id="IPR038763">
    <property type="entry name" value="DHH_sf"/>
</dbReference>
<accession>A0A1L8CMM6</accession>
<dbReference type="STRING" id="1921010.MMIC_P1125"/>
<evidence type="ECO:0000313" key="2">
    <source>
        <dbReference type="Proteomes" id="UP000231632"/>
    </source>
</evidence>
<dbReference type="EMBL" id="BDFD01000008">
    <property type="protein sequence ID" value="GAV20163.1"/>
    <property type="molecule type" value="Genomic_DNA"/>
</dbReference>
<organism evidence="1 2">
    <name type="scientific">Mariprofundus micogutta</name>
    <dbReference type="NCBI Taxonomy" id="1921010"/>
    <lineage>
        <taxon>Bacteria</taxon>
        <taxon>Pseudomonadati</taxon>
        <taxon>Pseudomonadota</taxon>
        <taxon>Candidatius Mariprofundia</taxon>
        <taxon>Mariprofundales</taxon>
        <taxon>Mariprofundaceae</taxon>
        <taxon>Mariprofundus</taxon>
    </lineage>
</organism>
<gene>
    <name evidence="1" type="ORF">MMIC_P1125</name>
</gene>
<proteinExistence type="predicted"/>
<reference evidence="1 2" key="1">
    <citation type="journal article" date="2017" name="Arch. Microbiol.">
        <title>Mariprofundus micogutta sp. nov., a novel iron-oxidizing zetaproteobacterium isolated from a deep-sea hydrothermal field at the Bayonnaise knoll of the Izu-Ogasawara arc, and a description of Mariprofundales ord. nov. and Zetaproteobacteria classis nov.</title>
        <authorList>
            <person name="Makita H."/>
            <person name="Tanaka E."/>
            <person name="Mitsunobu S."/>
            <person name="Miyazaki M."/>
            <person name="Nunoura T."/>
            <person name="Uematsu K."/>
            <person name="Takaki Y."/>
            <person name="Nishi S."/>
            <person name="Shimamura S."/>
            <person name="Takai K."/>
        </authorList>
    </citation>
    <scope>NUCLEOTIDE SEQUENCE [LARGE SCALE GENOMIC DNA]</scope>
    <source>
        <strain evidence="1 2">ET2</strain>
    </source>
</reference>
<evidence type="ECO:0008006" key="3">
    <source>
        <dbReference type="Google" id="ProtNLM"/>
    </source>
</evidence>
<sequence>MFAGFTLLLAFARVLPKSLQMRHFDVFNGDADGICALHQLRLADPRESELITGVKRDISLLKKVHAKAGDHVTVLDISLDKNRDDLVRLLQAGVTAQYFDHHFAGAIPDSEQLDTQINIDADVCTSLLVNDHLDGAHLAWAVTAAFGDNLFDSARAAAAPLALSEMQLAQLEYLGTLMNYNGYGVTLDDLHFTPDELYRAIRPFADPFAFITESDVYAKMAEGYASDIAQARELVSEIEEDAIKVILLPDAAWTRRVSGVYGNELARSAPDRAHALMTVLPDSQYRISVRAPLNNKTGADELCMQFPTGGGRKAAAGINAMPADMFDGFIDAFRSMYGR</sequence>
<name>A0A1L8CMM6_9PROT</name>
<protein>
    <recommendedName>
        <fullName evidence="3">Acetyltransferase</fullName>
    </recommendedName>
</protein>
<dbReference type="AlphaFoldDB" id="A0A1L8CMM6"/>
<keyword evidence="2" id="KW-1185">Reference proteome</keyword>
<comment type="caution">
    <text evidence="1">The sequence shown here is derived from an EMBL/GenBank/DDBJ whole genome shotgun (WGS) entry which is preliminary data.</text>
</comment>
<dbReference type="Proteomes" id="UP000231632">
    <property type="component" value="Unassembled WGS sequence"/>
</dbReference>